<keyword evidence="5" id="KW-1185">Reference proteome</keyword>
<dbReference type="Gene3D" id="2.70.98.10">
    <property type="match status" value="1"/>
</dbReference>
<reference evidence="4 5" key="1">
    <citation type="submission" date="2020-02" db="EMBL/GenBank/DDBJ databases">
        <title>Complete genome of Muricauda sp. 501str8.</title>
        <authorList>
            <person name="Dong B."/>
            <person name="Zhu S."/>
            <person name="Yang J."/>
            <person name="Chen J."/>
        </authorList>
    </citation>
    <scope>NUCLEOTIDE SEQUENCE [LARGE SCALE GENOMIC DNA]</scope>
    <source>
        <strain evidence="4 5">501str8</strain>
    </source>
</reference>
<dbReference type="InterPro" id="IPR014718">
    <property type="entry name" value="GH-type_carb-bd"/>
</dbReference>
<dbReference type="InterPro" id="IPR008183">
    <property type="entry name" value="Aldose_1/G6P_1-epimerase"/>
</dbReference>
<evidence type="ECO:0000313" key="4">
    <source>
        <dbReference type="EMBL" id="QII43596.1"/>
    </source>
</evidence>
<evidence type="ECO:0008006" key="6">
    <source>
        <dbReference type="Google" id="ProtNLM"/>
    </source>
</evidence>
<comment type="cofactor">
    <cofactor evidence="1">
        <name>Ca(2+)</name>
        <dbReference type="ChEBI" id="CHEBI:29108"/>
    </cofactor>
</comment>
<dbReference type="EMBL" id="CP049616">
    <property type="protein sequence ID" value="QII43596.1"/>
    <property type="molecule type" value="Genomic_DNA"/>
</dbReference>
<dbReference type="Pfam" id="PF01263">
    <property type="entry name" value="Aldose_epim"/>
    <property type="match status" value="1"/>
</dbReference>
<dbReference type="KEGG" id="mut:GVT53_02490"/>
<dbReference type="RefSeq" id="WP_166247265.1">
    <property type="nucleotide sequence ID" value="NZ_CP049616.1"/>
</dbReference>
<dbReference type="GO" id="GO:0030246">
    <property type="term" value="F:carbohydrate binding"/>
    <property type="evidence" value="ECO:0007669"/>
    <property type="project" value="InterPro"/>
</dbReference>
<sequence length="333" mass="38412">MKLTNSKRAVKWDCKVPHLKVLGFLLIFLTFFFPVYGQDSEVFWLENDSIRVSISKKGAELQSIKGKISEFEYLWQGNGEYWTDRAPIMFPVNVRFKDDEFYFRNVKYEMPKMGIIKQSLMALKHKSKNEATLSFVPDEEVLHENYPFLFKISVRYKLTDNTILNEYIITNNGTHSMYFALGGHPGFNLSLGQPNDRKTHELFFYKSLSAKRELIKNSLLKDSVAPFLQDETTLGLDDDRVPNTGIFIKDSVINKIGLAKSGQKPYISLILGNFPNVNIWSPPGYPFVCIEPMASHHDFEDSPKDIEKKSHLVTLKPGETVKYYFLIQIDQNP</sequence>
<dbReference type="AlphaFoldDB" id="A0A6G7IYG5"/>
<evidence type="ECO:0000256" key="2">
    <source>
        <dbReference type="ARBA" id="ARBA00011245"/>
    </source>
</evidence>
<dbReference type="Proteomes" id="UP000502928">
    <property type="component" value="Chromosome"/>
</dbReference>
<gene>
    <name evidence="4" type="ORF">GVT53_02490</name>
</gene>
<dbReference type="GO" id="GO:0016853">
    <property type="term" value="F:isomerase activity"/>
    <property type="evidence" value="ECO:0007669"/>
    <property type="project" value="InterPro"/>
</dbReference>
<evidence type="ECO:0000256" key="1">
    <source>
        <dbReference type="ARBA" id="ARBA00001913"/>
    </source>
</evidence>
<name>A0A6G7IYG5_9FLAO</name>
<accession>A0A6G7IYG5</accession>
<proteinExistence type="predicted"/>
<dbReference type="InterPro" id="IPR011013">
    <property type="entry name" value="Gal_mutarotase_sf_dom"/>
</dbReference>
<keyword evidence="3" id="KW-0106">Calcium</keyword>
<evidence type="ECO:0000256" key="3">
    <source>
        <dbReference type="ARBA" id="ARBA00022837"/>
    </source>
</evidence>
<evidence type="ECO:0000313" key="5">
    <source>
        <dbReference type="Proteomes" id="UP000502928"/>
    </source>
</evidence>
<organism evidence="4 5">
    <name type="scientific">Flagellimonas oceani</name>
    <dbReference type="NCBI Taxonomy" id="2698672"/>
    <lineage>
        <taxon>Bacteria</taxon>
        <taxon>Pseudomonadati</taxon>
        <taxon>Bacteroidota</taxon>
        <taxon>Flavobacteriia</taxon>
        <taxon>Flavobacteriales</taxon>
        <taxon>Flavobacteriaceae</taxon>
        <taxon>Flagellimonas</taxon>
    </lineage>
</organism>
<dbReference type="GO" id="GO:0005975">
    <property type="term" value="P:carbohydrate metabolic process"/>
    <property type="evidence" value="ECO:0007669"/>
    <property type="project" value="InterPro"/>
</dbReference>
<protein>
    <recommendedName>
        <fullName evidence="6">Aldose 1-epimerase family protein</fullName>
    </recommendedName>
</protein>
<comment type="subunit">
    <text evidence="2">Monomer.</text>
</comment>
<dbReference type="SUPFAM" id="SSF74650">
    <property type="entry name" value="Galactose mutarotase-like"/>
    <property type="match status" value="1"/>
</dbReference>